<accession>A0A7W7KDJ5</accession>
<keyword evidence="2" id="KW-1185">Reference proteome</keyword>
<protein>
    <submittedName>
        <fullName evidence="1">Uncharacterized protein</fullName>
    </submittedName>
</protein>
<name>A0A7W7KDJ5_9SPHN</name>
<evidence type="ECO:0000313" key="2">
    <source>
        <dbReference type="Proteomes" id="UP000555448"/>
    </source>
</evidence>
<organism evidence="1 2">
    <name type="scientific">Novosphingobium chloroacetimidivorans</name>
    <dbReference type="NCBI Taxonomy" id="1428314"/>
    <lineage>
        <taxon>Bacteria</taxon>
        <taxon>Pseudomonadati</taxon>
        <taxon>Pseudomonadota</taxon>
        <taxon>Alphaproteobacteria</taxon>
        <taxon>Sphingomonadales</taxon>
        <taxon>Sphingomonadaceae</taxon>
        <taxon>Novosphingobium</taxon>
    </lineage>
</organism>
<proteinExistence type="predicted"/>
<evidence type="ECO:0000313" key="1">
    <source>
        <dbReference type="EMBL" id="MBB4860860.1"/>
    </source>
</evidence>
<reference evidence="1 2" key="1">
    <citation type="submission" date="2020-08" db="EMBL/GenBank/DDBJ databases">
        <title>Functional genomics of gut bacteria from endangered species of beetles.</title>
        <authorList>
            <person name="Carlos-Shanley C."/>
        </authorList>
    </citation>
    <scope>NUCLEOTIDE SEQUENCE [LARGE SCALE GENOMIC DNA]</scope>
    <source>
        <strain evidence="1 2">S00245</strain>
    </source>
</reference>
<gene>
    <name evidence="1" type="ORF">HNO88_004206</name>
</gene>
<dbReference type="AlphaFoldDB" id="A0A7W7KDJ5"/>
<dbReference type="EMBL" id="JACHLR010000035">
    <property type="protein sequence ID" value="MBB4860860.1"/>
    <property type="molecule type" value="Genomic_DNA"/>
</dbReference>
<comment type="caution">
    <text evidence="1">The sequence shown here is derived from an EMBL/GenBank/DDBJ whole genome shotgun (WGS) entry which is preliminary data.</text>
</comment>
<dbReference type="Proteomes" id="UP000555448">
    <property type="component" value="Unassembled WGS sequence"/>
</dbReference>
<sequence>MSFDPSYNWQPNRETFAQLKAEGALRHEAVSRDITQVYLKLAKAAVLSENGSVHLTSSRPPELCECVFLRYFHGYSDPYLRSNK</sequence>